<dbReference type="InterPro" id="IPR007627">
    <property type="entry name" value="RNA_pol_sigma70_r2"/>
</dbReference>
<protein>
    <submittedName>
        <fullName evidence="7">RNA polymerase sigma-70 factor, ECF subfamily</fullName>
    </submittedName>
</protein>
<evidence type="ECO:0000259" key="6">
    <source>
        <dbReference type="Pfam" id="PF08281"/>
    </source>
</evidence>
<evidence type="ECO:0000259" key="5">
    <source>
        <dbReference type="Pfam" id="PF04542"/>
    </source>
</evidence>
<reference evidence="8" key="1">
    <citation type="submission" date="2016-11" db="EMBL/GenBank/DDBJ databases">
        <authorList>
            <person name="Varghese N."/>
            <person name="Submissions S."/>
        </authorList>
    </citation>
    <scope>NUCLEOTIDE SEQUENCE [LARGE SCALE GENOMIC DNA]</scope>
    <source>
        <strain evidence="8">DSM 27370</strain>
    </source>
</reference>
<dbReference type="SUPFAM" id="SSF88659">
    <property type="entry name" value="Sigma3 and sigma4 domains of RNA polymerase sigma factors"/>
    <property type="match status" value="1"/>
</dbReference>
<dbReference type="Pfam" id="PF04542">
    <property type="entry name" value="Sigma70_r2"/>
    <property type="match status" value="1"/>
</dbReference>
<dbReference type="Gene3D" id="1.10.1740.10">
    <property type="match status" value="1"/>
</dbReference>
<evidence type="ECO:0000256" key="4">
    <source>
        <dbReference type="ARBA" id="ARBA00023163"/>
    </source>
</evidence>
<dbReference type="InterPro" id="IPR013325">
    <property type="entry name" value="RNA_pol_sigma_r2"/>
</dbReference>
<dbReference type="EMBL" id="FQUC01000016">
    <property type="protein sequence ID" value="SHG14382.1"/>
    <property type="molecule type" value="Genomic_DNA"/>
</dbReference>
<dbReference type="Pfam" id="PF08281">
    <property type="entry name" value="Sigma70_r4_2"/>
    <property type="match status" value="1"/>
</dbReference>
<evidence type="ECO:0000256" key="3">
    <source>
        <dbReference type="ARBA" id="ARBA00023082"/>
    </source>
</evidence>
<dbReference type="PANTHER" id="PTHR43133:SF45">
    <property type="entry name" value="RNA POLYMERASE ECF-TYPE SIGMA FACTOR"/>
    <property type="match status" value="1"/>
</dbReference>
<feature type="domain" description="RNA polymerase sigma factor 70 region 4 type 2" evidence="6">
    <location>
        <begin position="122"/>
        <end position="174"/>
    </location>
</feature>
<evidence type="ECO:0000256" key="2">
    <source>
        <dbReference type="ARBA" id="ARBA00023015"/>
    </source>
</evidence>
<accession>A0A1M5HEY3</accession>
<keyword evidence="2" id="KW-0805">Transcription regulation</keyword>
<dbReference type="RefSeq" id="WP_062182975.1">
    <property type="nucleotide sequence ID" value="NZ_BBXL01000019.1"/>
</dbReference>
<dbReference type="SUPFAM" id="SSF88946">
    <property type="entry name" value="Sigma2 domain of RNA polymerase sigma factors"/>
    <property type="match status" value="1"/>
</dbReference>
<dbReference type="GO" id="GO:0003677">
    <property type="term" value="F:DNA binding"/>
    <property type="evidence" value="ECO:0007669"/>
    <property type="project" value="InterPro"/>
</dbReference>
<feature type="domain" description="RNA polymerase sigma-70 region 2" evidence="5">
    <location>
        <begin position="24"/>
        <end position="90"/>
    </location>
</feature>
<evidence type="ECO:0000313" key="8">
    <source>
        <dbReference type="Proteomes" id="UP000184480"/>
    </source>
</evidence>
<keyword evidence="8" id="KW-1185">Reference proteome</keyword>
<sequence>MAELDDIYYINLIRGGDTNAFVYLVRRYQRMIFTIVAKIVNNTNDAEDITQEIFIKVFQSLDKFRGDAGFSTWLYRIAYNTAISEIRKNKSIHTSFEDHLSAVGEEVLSDAIDDISTEERLRYLDEVLNMLPPEDALLISLFYLNDHSVQDISVITGLGVSNVKVKLHRIRKFMNFEINKLISE</sequence>
<dbReference type="GO" id="GO:0006352">
    <property type="term" value="P:DNA-templated transcription initiation"/>
    <property type="evidence" value="ECO:0007669"/>
    <property type="project" value="InterPro"/>
</dbReference>
<dbReference type="Gene3D" id="1.10.10.10">
    <property type="entry name" value="Winged helix-like DNA-binding domain superfamily/Winged helix DNA-binding domain"/>
    <property type="match status" value="1"/>
</dbReference>
<dbReference type="STRING" id="1346286.SAMN05444362_11643"/>
<comment type="similarity">
    <text evidence="1">Belongs to the sigma-70 factor family. ECF subfamily.</text>
</comment>
<dbReference type="InterPro" id="IPR036388">
    <property type="entry name" value="WH-like_DNA-bd_sf"/>
</dbReference>
<evidence type="ECO:0000256" key="1">
    <source>
        <dbReference type="ARBA" id="ARBA00010641"/>
    </source>
</evidence>
<dbReference type="Proteomes" id="UP000184480">
    <property type="component" value="Unassembled WGS sequence"/>
</dbReference>
<keyword evidence="3" id="KW-0731">Sigma factor</keyword>
<organism evidence="7 8">
    <name type="scientific">Dysgonomonas macrotermitis</name>
    <dbReference type="NCBI Taxonomy" id="1346286"/>
    <lineage>
        <taxon>Bacteria</taxon>
        <taxon>Pseudomonadati</taxon>
        <taxon>Bacteroidota</taxon>
        <taxon>Bacteroidia</taxon>
        <taxon>Bacteroidales</taxon>
        <taxon>Dysgonomonadaceae</taxon>
        <taxon>Dysgonomonas</taxon>
    </lineage>
</organism>
<name>A0A1M5HEY3_9BACT</name>
<dbReference type="InterPro" id="IPR039425">
    <property type="entry name" value="RNA_pol_sigma-70-like"/>
</dbReference>
<dbReference type="InterPro" id="IPR013324">
    <property type="entry name" value="RNA_pol_sigma_r3/r4-like"/>
</dbReference>
<keyword evidence="4" id="KW-0804">Transcription</keyword>
<dbReference type="InterPro" id="IPR013249">
    <property type="entry name" value="RNA_pol_sigma70_r4_t2"/>
</dbReference>
<proteinExistence type="inferred from homology"/>
<dbReference type="AlphaFoldDB" id="A0A1M5HEY3"/>
<dbReference type="OrthoDB" id="1027298at2"/>
<evidence type="ECO:0000313" key="7">
    <source>
        <dbReference type="EMBL" id="SHG14382.1"/>
    </source>
</evidence>
<dbReference type="PANTHER" id="PTHR43133">
    <property type="entry name" value="RNA POLYMERASE ECF-TYPE SIGMA FACTO"/>
    <property type="match status" value="1"/>
</dbReference>
<dbReference type="NCBIfam" id="TIGR02937">
    <property type="entry name" value="sigma70-ECF"/>
    <property type="match status" value="1"/>
</dbReference>
<gene>
    <name evidence="7" type="ORF">SAMN05444362_11643</name>
</gene>
<dbReference type="GO" id="GO:0016987">
    <property type="term" value="F:sigma factor activity"/>
    <property type="evidence" value="ECO:0007669"/>
    <property type="project" value="UniProtKB-KW"/>
</dbReference>
<dbReference type="InterPro" id="IPR014284">
    <property type="entry name" value="RNA_pol_sigma-70_dom"/>
</dbReference>